<keyword evidence="1" id="KW-0472">Membrane</keyword>
<gene>
    <name evidence="2" type="ORF">POPTR_T122600</name>
</gene>
<protein>
    <submittedName>
        <fullName evidence="2">Uncharacterized protein</fullName>
    </submittedName>
</protein>
<dbReference type="AlphaFoldDB" id="A0A2K1R5Y8"/>
<accession>A0A2K1R5Y8</accession>
<organism evidence="2">
    <name type="scientific">Populus trichocarpa</name>
    <name type="common">Western balsam poplar</name>
    <name type="synonym">Populus balsamifera subsp. trichocarpa</name>
    <dbReference type="NCBI Taxonomy" id="3694"/>
    <lineage>
        <taxon>Eukaryota</taxon>
        <taxon>Viridiplantae</taxon>
        <taxon>Streptophyta</taxon>
        <taxon>Embryophyta</taxon>
        <taxon>Tracheophyta</taxon>
        <taxon>Spermatophyta</taxon>
        <taxon>Magnoliopsida</taxon>
        <taxon>eudicotyledons</taxon>
        <taxon>Gunneridae</taxon>
        <taxon>Pentapetalae</taxon>
        <taxon>rosids</taxon>
        <taxon>fabids</taxon>
        <taxon>Malpighiales</taxon>
        <taxon>Salicaceae</taxon>
        <taxon>Saliceae</taxon>
        <taxon>Populus</taxon>
    </lineage>
</organism>
<proteinExistence type="predicted"/>
<evidence type="ECO:0000256" key="1">
    <source>
        <dbReference type="SAM" id="Phobius"/>
    </source>
</evidence>
<dbReference type="InParanoid" id="A0A2K1R5Y8"/>
<dbReference type="EMBL" id="KZ623454">
    <property type="protein sequence ID" value="PNS22694.1"/>
    <property type="molecule type" value="Genomic_DNA"/>
</dbReference>
<sequence length="66" mass="7351">MQVLDEALLGLPLCSSSSLLGLDFWWFICHRLFPFRMRISVAWGVGVLPGLGHQHSRHGWTVGGGF</sequence>
<reference evidence="2" key="2">
    <citation type="submission" date="2017-07" db="EMBL/GenBank/DDBJ databases">
        <title>WGS assembly of Populus trichocarpa.</title>
        <authorList>
            <person name="Tuskan G."/>
            <person name="Difazio S."/>
            <person name="Jansson S."/>
            <person name="Bohlmann J."/>
            <person name="Grigoriev I."/>
            <person name="Hellsten U."/>
            <person name="Putnam N."/>
            <person name="Ralph S."/>
            <person name="Rombauts S."/>
            <person name="Salamov A."/>
            <person name="Schein J."/>
            <person name="Sterck L."/>
            <person name="Aerts A."/>
            <person name="Bhalerao R."/>
            <person name="Bhalerao R."/>
            <person name="Blaudez D."/>
            <person name="Boerjan W."/>
            <person name="Brun A."/>
            <person name="Brunner A."/>
            <person name="Busov V."/>
            <person name="Campbell M."/>
            <person name="Carlson J."/>
            <person name="Chalot M."/>
            <person name="Chapman J."/>
            <person name="Chen G."/>
            <person name="Cooper D."/>
            <person name="Coutinho P."/>
            <person name="Couturier J."/>
            <person name="Covert S."/>
            <person name="Cronk Q."/>
            <person name="Cunningham R."/>
            <person name="Davis J."/>
            <person name="Degroeve S."/>
            <person name="Dejardin A."/>
            <person name="Depamphilis C."/>
            <person name="Detter J."/>
            <person name="Dirks B."/>
            <person name="Dubchak I."/>
            <person name="Duplessis S."/>
            <person name="Ehlting J."/>
            <person name="Ellis B."/>
            <person name="Gendler K."/>
            <person name="Goodstein D."/>
            <person name="Gribskov M."/>
            <person name="Grimwood J."/>
            <person name="Groover A."/>
            <person name="Gunter L."/>
            <person name="Hamberger B."/>
            <person name="Heinze B."/>
            <person name="Helariutta Y."/>
            <person name="Henrissat B."/>
            <person name="Holligan D."/>
            <person name="Holt R."/>
            <person name="Huang W."/>
            <person name="Islam-Faridi N."/>
            <person name="Jones S."/>
            <person name="Jones-Rhoades M."/>
            <person name="Jorgensen R."/>
            <person name="Joshi C."/>
            <person name="Kangasjarvi J."/>
            <person name="Karlsson J."/>
            <person name="Kelleher C."/>
            <person name="Kirkpatrick R."/>
            <person name="Kirst M."/>
            <person name="Kohler A."/>
            <person name="Kalluri U."/>
            <person name="Larimer F."/>
            <person name="Leebens-Mack J."/>
            <person name="Leple J."/>
            <person name="Locascio P."/>
            <person name="Lou Y."/>
            <person name="Lucas S."/>
            <person name="Martin F."/>
            <person name="Montanini B."/>
            <person name="Napoli C."/>
            <person name="Nelson D."/>
            <person name="Nelson C."/>
            <person name="Nieminen K."/>
            <person name="Nilsson O."/>
            <person name="Pereda V."/>
            <person name="Peter G."/>
            <person name="Philippe R."/>
            <person name="Pilate G."/>
            <person name="Poliakov A."/>
            <person name="Razumovskaya J."/>
            <person name="Richardson P."/>
            <person name="Rinaldi C."/>
            <person name="Ritland K."/>
            <person name="Rouze P."/>
            <person name="Ryaboy D."/>
            <person name="Schmutz J."/>
            <person name="Schrader J."/>
            <person name="Segerman B."/>
            <person name="Shin H."/>
            <person name="Siddiqui A."/>
            <person name="Sterky F."/>
            <person name="Terry A."/>
            <person name="Tsai C."/>
            <person name="Uberbacher E."/>
            <person name="Unneberg P."/>
            <person name="Vahala J."/>
            <person name="Wall K."/>
            <person name="Wessler S."/>
            <person name="Yang G."/>
            <person name="Yin T."/>
            <person name="Douglas C."/>
            <person name="Marra M."/>
            <person name="Sandberg G."/>
            <person name="Van De Peer Y."/>
            <person name="Rokhsar D."/>
        </authorList>
    </citation>
    <scope>NUCLEOTIDE SEQUENCE</scope>
    <source>
        <strain evidence="2">Nisqually-1</strain>
    </source>
</reference>
<feature type="transmembrane region" description="Helical" evidence="1">
    <location>
        <begin position="6"/>
        <end position="28"/>
    </location>
</feature>
<keyword evidence="1" id="KW-0812">Transmembrane</keyword>
<evidence type="ECO:0000313" key="2">
    <source>
        <dbReference type="EMBL" id="PNS22694.1"/>
    </source>
</evidence>
<name>A0A2K1R5Y8_POPTR</name>
<keyword evidence="1" id="KW-1133">Transmembrane helix</keyword>
<reference evidence="2" key="1">
    <citation type="journal article" date="2006" name="Science">
        <title>The genome of black cottonwood, Populus trichocarpa (Torr. &amp; Gray).</title>
        <authorList>
            <person name="Tuskan G.A."/>
            <person name="Difazio S."/>
            <person name="Jansson S."/>
            <person name="Bohlmann J."/>
            <person name="Grigoriev I."/>
            <person name="Hellsten U."/>
            <person name="Putnam N."/>
            <person name="Ralph S."/>
            <person name="Rombauts S."/>
            <person name="Salamov A."/>
            <person name="Schein J."/>
            <person name="Sterck L."/>
            <person name="Aerts A."/>
            <person name="Bhalerao R.R."/>
            <person name="Bhalerao R.P."/>
            <person name="Blaudez D."/>
            <person name="Boerjan W."/>
            <person name="Brun A."/>
            <person name="Brunner A."/>
            <person name="Busov V."/>
            <person name="Campbell M."/>
            <person name="Carlson J."/>
            <person name="Chalot M."/>
            <person name="Chapman J."/>
            <person name="Chen G.L."/>
            <person name="Cooper D."/>
            <person name="Coutinho P.M."/>
            <person name="Couturier J."/>
            <person name="Covert S."/>
            <person name="Cronk Q."/>
            <person name="Cunningham R."/>
            <person name="Davis J."/>
            <person name="Degroeve S."/>
            <person name="Dejardin A."/>
            <person name="Depamphilis C."/>
            <person name="Detter J."/>
            <person name="Dirks B."/>
            <person name="Dubchak I."/>
            <person name="Duplessis S."/>
            <person name="Ehlting J."/>
            <person name="Ellis B."/>
            <person name="Gendler K."/>
            <person name="Goodstein D."/>
            <person name="Gribskov M."/>
            <person name="Grimwood J."/>
            <person name="Groover A."/>
            <person name="Gunter L."/>
            <person name="Hamberger B."/>
            <person name="Heinze B."/>
            <person name="Helariutta Y."/>
            <person name="Henrissat B."/>
            <person name="Holligan D."/>
            <person name="Holt R."/>
            <person name="Huang W."/>
            <person name="Islam-Faridi N."/>
            <person name="Jones S."/>
            <person name="Jones-Rhoades M."/>
            <person name="Jorgensen R."/>
            <person name="Joshi C."/>
            <person name="Kangasjarvi J."/>
            <person name="Karlsson J."/>
            <person name="Kelleher C."/>
            <person name="Kirkpatrick R."/>
            <person name="Kirst M."/>
            <person name="Kohler A."/>
            <person name="Kalluri U."/>
            <person name="Larimer F."/>
            <person name="Leebens-Mack J."/>
            <person name="Leple J.C."/>
            <person name="Locascio P."/>
            <person name="Lou Y."/>
            <person name="Lucas S."/>
            <person name="Martin F."/>
            <person name="Montanini B."/>
            <person name="Napoli C."/>
            <person name="Nelson D.R."/>
            <person name="Nelson C."/>
            <person name="Nieminen K."/>
            <person name="Nilsson O."/>
            <person name="Pereda V."/>
            <person name="Peter G."/>
            <person name="Philippe R."/>
            <person name="Pilate G."/>
            <person name="Poliakov A."/>
            <person name="Razumovskaya J."/>
            <person name="Richardson P."/>
            <person name="Rinaldi C."/>
            <person name="Ritland K."/>
            <person name="Rouze P."/>
            <person name="Ryaboy D."/>
            <person name="Schmutz J."/>
            <person name="Schrader J."/>
            <person name="Segerman B."/>
            <person name="Shin H."/>
            <person name="Siddiqui A."/>
            <person name="Sterky F."/>
            <person name="Terry A."/>
            <person name="Tsai C.J."/>
            <person name="Uberbacher E."/>
            <person name="Unneberg P."/>
            <person name="Vahala J."/>
            <person name="Wall K."/>
            <person name="Wessler S."/>
            <person name="Yang G."/>
            <person name="Yin T."/>
            <person name="Douglas C."/>
            <person name="Marra M."/>
            <person name="Sandberg G."/>
            <person name="Van de Peer Y."/>
            <person name="Rokhsar D."/>
        </authorList>
    </citation>
    <scope>NUCLEOTIDE SEQUENCE [LARGE SCALE GENOMIC DNA]</scope>
    <source>
        <strain evidence="2">Nisqually-1</strain>
    </source>
</reference>